<name>Q7XI98_ORYSJ</name>
<dbReference type="Proteomes" id="UP000000763">
    <property type="component" value="Chromosome 7"/>
</dbReference>
<proteinExistence type="predicted"/>
<evidence type="ECO:0000313" key="2">
    <source>
        <dbReference type="Proteomes" id="UP000000763"/>
    </source>
</evidence>
<dbReference type="EMBL" id="AP004276">
    <property type="protein sequence ID" value="BAC79820.1"/>
    <property type="molecule type" value="Genomic_DNA"/>
</dbReference>
<accession>Q7XI98</accession>
<reference evidence="2" key="1">
    <citation type="journal article" date="2005" name="Nature">
        <title>The map-based sequence of the rice genome.</title>
        <authorList>
            <consortium name="International rice genome sequencing project (IRGSP)"/>
            <person name="Matsumoto T."/>
            <person name="Wu J."/>
            <person name="Kanamori H."/>
            <person name="Katayose Y."/>
            <person name="Fujisawa M."/>
            <person name="Namiki N."/>
            <person name="Mizuno H."/>
            <person name="Yamamoto K."/>
            <person name="Antonio B.A."/>
            <person name="Baba T."/>
            <person name="Sakata K."/>
            <person name="Nagamura Y."/>
            <person name="Aoki H."/>
            <person name="Arikawa K."/>
            <person name="Arita K."/>
            <person name="Bito T."/>
            <person name="Chiden Y."/>
            <person name="Fujitsuka N."/>
            <person name="Fukunaka R."/>
            <person name="Hamada M."/>
            <person name="Harada C."/>
            <person name="Hayashi A."/>
            <person name="Hijishita S."/>
            <person name="Honda M."/>
            <person name="Hosokawa S."/>
            <person name="Ichikawa Y."/>
            <person name="Idonuma A."/>
            <person name="Iijima M."/>
            <person name="Ikeda M."/>
            <person name="Ikeno M."/>
            <person name="Ito K."/>
            <person name="Ito S."/>
            <person name="Ito T."/>
            <person name="Ito Y."/>
            <person name="Ito Y."/>
            <person name="Iwabuchi A."/>
            <person name="Kamiya K."/>
            <person name="Karasawa W."/>
            <person name="Kurita K."/>
            <person name="Katagiri S."/>
            <person name="Kikuta A."/>
            <person name="Kobayashi H."/>
            <person name="Kobayashi N."/>
            <person name="Machita K."/>
            <person name="Maehara T."/>
            <person name="Masukawa M."/>
            <person name="Mizubayashi T."/>
            <person name="Mukai Y."/>
            <person name="Nagasaki H."/>
            <person name="Nagata Y."/>
            <person name="Naito S."/>
            <person name="Nakashima M."/>
            <person name="Nakama Y."/>
            <person name="Nakamichi Y."/>
            <person name="Nakamura M."/>
            <person name="Meguro A."/>
            <person name="Negishi M."/>
            <person name="Ohta I."/>
            <person name="Ohta T."/>
            <person name="Okamoto M."/>
            <person name="Ono N."/>
            <person name="Saji S."/>
            <person name="Sakaguchi M."/>
            <person name="Sakai K."/>
            <person name="Shibata M."/>
            <person name="Shimokawa T."/>
            <person name="Song J."/>
            <person name="Takazaki Y."/>
            <person name="Terasawa K."/>
            <person name="Tsugane M."/>
            <person name="Tsuji K."/>
            <person name="Ueda S."/>
            <person name="Waki K."/>
            <person name="Yamagata H."/>
            <person name="Yamamoto M."/>
            <person name="Yamamoto S."/>
            <person name="Yamane H."/>
            <person name="Yoshiki S."/>
            <person name="Yoshihara R."/>
            <person name="Yukawa K."/>
            <person name="Zhong H."/>
            <person name="Yano M."/>
            <person name="Yuan Q."/>
            <person name="Ouyang S."/>
            <person name="Liu J."/>
            <person name="Jones K.M."/>
            <person name="Gansberger K."/>
            <person name="Moffat K."/>
            <person name="Hill J."/>
            <person name="Bera J."/>
            <person name="Fadrosh D."/>
            <person name="Jin S."/>
            <person name="Johri S."/>
            <person name="Kim M."/>
            <person name="Overton L."/>
            <person name="Reardon M."/>
            <person name="Tsitrin T."/>
            <person name="Vuong H."/>
            <person name="Weaver B."/>
            <person name="Ciecko A."/>
            <person name="Tallon L."/>
            <person name="Jackson J."/>
            <person name="Pai G."/>
            <person name="Aken S.V."/>
            <person name="Utterback T."/>
            <person name="Reidmuller S."/>
            <person name="Feldblyum T."/>
            <person name="Hsiao J."/>
            <person name="Zismann V."/>
            <person name="Iobst S."/>
            <person name="de Vazeille A.R."/>
            <person name="Buell C.R."/>
            <person name="Ying K."/>
            <person name="Li Y."/>
            <person name="Lu T."/>
            <person name="Huang Y."/>
            <person name="Zhao Q."/>
            <person name="Feng Q."/>
            <person name="Zhang L."/>
            <person name="Zhu J."/>
            <person name="Weng Q."/>
            <person name="Mu J."/>
            <person name="Lu Y."/>
            <person name="Fan D."/>
            <person name="Liu Y."/>
            <person name="Guan J."/>
            <person name="Zhang Y."/>
            <person name="Yu S."/>
            <person name="Liu X."/>
            <person name="Zhang Y."/>
            <person name="Hong G."/>
            <person name="Han B."/>
            <person name="Choisne N."/>
            <person name="Demange N."/>
            <person name="Orjeda G."/>
            <person name="Samain S."/>
            <person name="Cattolico L."/>
            <person name="Pelletier E."/>
            <person name="Couloux A."/>
            <person name="Segurens B."/>
            <person name="Wincker P."/>
            <person name="D'Hont A."/>
            <person name="Scarpelli C."/>
            <person name="Weissenbach J."/>
            <person name="Salanoubat M."/>
            <person name="Quetier F."/>
            <person name="Yu Y."/>
            <person name="Kim H.R."/>
            <person name="Rambo T."/>
            <person name="Currie J."/>
            <person name="Collura K."/>
            <person name="Luo M."/>
            <person name="Yang T."/>
            <person name="Ammiraju J.S.S."/>
            <person name="Engler F."/>
            <person name="Soderlund C."/>
            <person name="Wing R.A."/>
            <person name="Palmer L.E."/>
            <person name="de la Bastide M."/>
            <person name="Spiegel L."/>
            <person name="Nascimento L."/>
            <person name="Zutavern T."/>
            <person name="O'Shaughnessy A."/>
            <person name="Dike S."/>
            <person name="Dedhia N."/>
            <person name="Preston R."/>
            <person name="Balija V."/>
            <person name="McCombie W.R."/>
            <person name="Chow T."/>
            <person name="Chen H."/>
            <person name="Chung M."/>
            <person name="Chen C."/>
            <person name="Shaw J."/>
            <person name="Wu H."/>
            <person name="Hsiao K."/>
            <person name="Chao Y."/>
            <person name="Chu M."/>
            <person name="Cheng C."/>
            <person name="Hour A."/>
            <person name="Lee P."/>
            <person name="Lin S."/>
            <person name="Lin Y."/>
            <person name="Liou J."/>
            <person name="Liu S."/>
            <person name="Hsing Y."/>
            <person name="Raghuvanshi S."/>
            <person name="Mohanty A."/>
            <person name="Bharti A.K."/>
            <person name="Gaur A."/>
            <person name="Gupta V."/>
            <person name="Kumar D."/>
            <person name="Ravi V."/>
            <person name="Vij S."/>
            <person name="Kapur A."/>
            <person name="Khurana P."/>
            <person name="Khurana P."/>
            <person name="Khurana J.P."/>
            <person name="Tyagi A.K."/>
            <person name="Gaikwad K."/>
            <person name="Singh A."/>
            <person name="Dalal V."/>
            <person name="Srivastava S."/>
            <person name="Dixit A."/>
            <person name="Pal A.K."/>
            <person name="Ghazi I.A."/>
            <person name="Yadav M."/>
            <person name="Pandit A."/>
            <person name="Bhargava A."/>
            <person name="Sureshbabu K."/>
            <person name="Batra K."/>
            <person name="Sharma T.R."/>
            <person name="Mohapatra T."/>
            <person name="Singh N.K."/>
            <person name="Messing J."/>
            <person name="Nelson A.B."/>
            <person name="Fuks G."/>
            <person name="Kavchok S."/>
            <person name="Keizer G."/>
            <person name="Linton E."/>
            <person name="Llaca V."/>
            <person name="Song R."/>
            <person name="Tanyolac B."/>
            <person name="Young S."/>
            <person name="Ho-Il K."/>
            <person name="Hahn J.H."/>
            <person name="Sangsakoo G."/>
            <person name="Vanavichit A."/>
            <person name="de Mattos Luiz.A.T."/>
            <person name="Zimmer P.D."/>
            <person name="Malone G."/>
            <person name="Dellagostin O."/>
            <person name="de Oliveira A.C."/>
            <person name="Bevan M."/>
            <person name="Bancroft I."/>
            <person name="Minx P."/>
            <person name="Cordum H."/>
            <person name="Wilson R."/>
            <person name="Cheng Z."/>
            <person name="Jin W."/>
            <person name="Jiang J."/>
            <person name="Leong S.A."/>
            <person name="Iwama H."/>
            <person name="Gojobori T."/>
            <person name="Itoh T."/>
            <person name="Niimura Y."/>
            <person name="Fujii Y."/>
            <person name="Habara T."/>
            <person name="Sakai H."/>
            <person name="Sato Y."/>
            <person name="Wilson G."/>
            <person name="Kumar K."/>
            <person name="McCouch S."/>
            <person name="Juretic N."/>
            <person name="Hoen D."/>
            <person name="Wright S."/>
            <person name="Bruskiewich R."/>
            <person name="Bureau T."/>
            <person name="Miyao A."/>
            <person name="Hirochika H."/>
            <person name="Nishikawa T."/>
            <person name="Kadowaki K."/>
            <person name="Sugiura M."/>
            <person name="Burr B."/>
            <person name="Sasaki T."/>
        </authorList>
    </citation>
    <scope>NUCLEOTIDE SEQUENCE [LARGE SCALE GENOMIC DNA]</scope>
    <source>
        <strain evidence="2">cv. Nipponbare</strain>
    </source>
</reference>
<reference evidence="2" key="2">
    <citation type="journal article" date="2008" name="Nucleic Acids Res.">
        <title>The rice annotation project database (RAP-DB): 2008 update.</title>
        <authorList>
            <consortium name="The rice annotation project (RAP)"/>
        </authorList>
    </citation>
    <scope>GENOME REANNOTATION</scope>
    <source>
        <strain evidence="2">cv. Nipponbare</strain>
    </source>
</reference>
<gene>
    <name evidence="1" type="primary">P0453G03.20</name>
</gene>
<sequence>MAVAPLGGTLPQRHALAAWKHMGRRRIAGHCSWNKMRINRLQEGYMKQPAEPSTG</sequence>
<organism evidence="1 2">
    <name type="scientific">Oryza sativa subsp. japonica</name>
    <name type="common">Rice</name>
    <dbReference type="NCBI Taxonomy" id="39947"/>
    <lineage>
        <taxon>Eukaryota</taxon>
        <taxon>Viridiplantae</taxon>
        <taxon>Streptophyta</taxon>
        <taxon>Embryophyta</taxon>
        <taxon>Tracheophyta</taxon>
        <taxon>Spermatophyta</taxon>
        <taxon>Magnoliopsida</taxon>
        <taxon>Liliopsida</taxon>
        <taxon>Poales</taxon>
        <taxon>Poaceae</taxon>
        <taxon>BOP clade</taxon>
        <taxon>Oryzoideae</taxon>
        <taxon>Oryzeae</taxon>
        <taxon>Oryzinae</taxon>
        <taxon>Oryza</taxon>
        <taxon>Oryza sativa</taxon>
    </lineage>
</organism>
<protein>
    <submittedName>
        <fullName evidence="1">Uncharacterized protein</fullName>
    </submittedName>
</protein>
<evidence type="ECO:0000313" key="1">
    <source>
        <dbReference type="EMBL" id="BAC79820.1"/>
    </source>
</evidence>
<dbReference type="AlphaFoldDB" id="Q7XI98"/>